<dbReference type="AlphaFoldDB" id="A0A0R3R4X5"/>
<dbReference type="Proteomes" id="UP000280834">
    <property type="component" value="Unassembled WGS sequence"/>
</dbReference>
<gene>
    <name evidence="1" type="ORF">BTMF_LOCUS13061</name>
</gene>
<reference evidence="1 2" key="2">
    <citation type="submission" date="2018-11" db="EMBL/GenBank/DDBJ databases">
        <authorList>
            <consortium name="Pathogen Informatics"/>
        </authorList>
    </citation>
    <scope>NUCLEOTIDE SEQUENCE [LARGE SCALE GENOMIC DNA]</scope>
</reference>
<organism evidence="3">
    <name type="scientific">Brugia timori</name>
    <dbReference type="NCBI Taxonomy" id="42155"/>
    <lineage>
        <taxon>Eukaryota</taxon>
        <taxon>Metazoa</taxon>
        <taxon>Ecdysozoa</taxon>
        <taxon>Nematoda</taxon>
        <taxon>Chromadorea</taxon>
        <taxon>Rhabditida</taxon>
        <taxon>Spirurina</taxon>
        <taxon>Spiruromorpha</taxon>
        <taxon>Filarioidea</taxon>
        <taxon>Onchocercidae</taxon>
        <taxon>Brugia</taxon>
    </lineage>
</organism>
<reference evidence="3" key="1">
    <citation type="submission" date="2017-02" db="UniProtKB">
        <authorList>
            <consortium name="WormBaseParasite"/>
        </authorList>
    </citation>
    <scope>IDENTIFICATION</scope>
</reference>
<proteinExistence type="predicted"/>
<sequence length="53" mass="5793">MFEGDTISLIAINESEVGAVSSSPVANWEKCDTDISFSSHSFSSLFLPDQWPL</sequence>
<protein>
    <submittedName>
        <fullName evidence="1 3">Uncharacterized protein</fullName>
    </submittedName>
</protein>
<evidence type="ECO:0000313" key="2">
    <source>
        <dbReference type="Proteomes" id="UP000280834"/>
    </source>
</evidence>
<evidence type="ECO:0000313" key="1">
    <source>
        <dbReference type="EMBL" id="VDO44653.1"/>
    </source>
</evidence>
<dbReference type="WBParaSite" id="BTMF_0001506501-mRNA-1">
    <property type="protein sequence ID" value="BTMF_0001506501-mRNA-1"/>
    <property type="gene ID" value="BTMF_0001506501"/>
</dbReference>
<dbReference type="EMBL" id="UZAG01019726">
    <property type="protein sequence ID" value="VDO44653.1"/>
    <property type="molecule type" value="Genomic_DNA"/>
</dbReference>
<accession>A0A0R3R4X5</accession>
<evidence type="ECO:0000313" key="3">
    <source>
        <dbReference type="WBParaSite" id="BTMF_0001506501-mRNA-1"/>
    </source>
</evidence>
<name>A0A0R3R4X5_9BILA</name>
<keyword evidence="2" id="KW-1185">Reference proteome</keyword>